<keyword evidence="2" id="KW-1185">Reference proteome</keyword>
<reference evidence="1 2" key="1">
    <citation type="submission" date="2023-02" db="EMBL/GenBank/DDBJ databases">
        <title>LHISI_Scaffold_Assembly.</title>
        <authorList>
            <person name="Stuart O.P."/>
            <person name="Cleave R."/>
            <person name="Magrath M.J.L."/>
            <person name="Mikheyev A.S."/>
        </authorList>
    </citation>
    <scope>NUCLEOTIDE SEQUENCE [LARGE SCALE GENOMIC DNA]</scope>
    <source>
        <strain evidence="1">Daus_M_001</strain>
        <tissue evidence="1">Leg muscle</tissue>
    </source>
</reference>
<dbReference type="EMBL" id="JARBHB010000007">
    <property type="protein sequence ID" value="KAJ8879473.1"/>
    <property type="molecule type" value="Genomic_DNA"/>
</dbReference>
<dbReference type="Proteomes" id="UP001159363">
    <property type="component" value="Chromosome 6"/>
</dbReference>
<protein>
    <submittedName>
        <fullName evidence="1">Uncharacterized protein</fullName>
    </submittedName>
</protein>
<gene>
    <name evidence="1" type="ORF">PR048_020081</name>
</gene>
<accession>A0ABQ9H5N5</accession>
<organism evidence="1 2">
    <name type="scientific">Dryococelus australis</name>
    <dbReference type="NCBI Taxonomy" id="614101"/>
    <lineage>
        <taxon>Eukaryota</taxon>
        <taxon>Metazoa</taxon>
        <taxon>Ecdysozoa</taxon>
        <taxon>Arthropoda</taxon>
        <taxon>Hexapoda</taxon>
        <taxon>Insecta</taxon>
        <taxon>Pterygota</taxon>
        <taxon>Neoptera</taxon>
        <taxon>Polyneoptera</taxon>
        <taxon>Phasmatodea</taxon>
        <taxon>Verophasmatodea</taxon>
        <taxon>Anareolatae</taxon>
        <taxon>Phasmatidae</taxon>
        <taxon>Eurycanthinae</taxon>
        <taxon>Dryococelus</taxon>
    </lineage>
</organism>
<name>A0ABQ9H5N5_9NEOP</name>
<comment type="caution">
    <text evidence="1">The sequence shown here is derived from an EMBL/GenBank/DDBJ whole genome shotgun (WGS) entry which is preliminary data.</text>
</comment>
<proteinExistence type="predicted"/>
<evidence type="ECO:0000313" key="1">
    <source>
        <dbReference type="EMBL" id="KAJ8879473.1"/>
    </source>
</evidence>
<evidence type="ECO:0000313" key="2">
    <source>
        <dbReference type="Proteomes" id="UP001159363"/>
    </source>
</evidence>
<sequence length="106" mass="12149">MSEVNKKLNLATHEPDLPCNCKRFDCYNITSERDKKDILHQFNGLQSHDEQNRYLGGLITVMSVAQRRPRKDEDVAKFRDACYTYRVHVGSEAVAVQDVEACAKAF</sequence>